<accession>A0ABY6UL33</accession>
<dbReference type="Pfam" id="PF00172">
    <property type="entry name" value="Zn_clus"/>
    <property type="match status" value="1"/>
</dbReference>
<evidence type="ECO:0000256" key="1">
    <source>
        <dbReference type="ARBA" id="ARBA00023242"/>
    </source>
</evidence>
<name>A0ABY6UL33_BIOOC</name>
<reference evidence="3 4" key="1">
    <citation type="submission" date="2019-06" db="EMBL/GenBank/DDBJ databases">
        <authorList>
            <person name="Broberg M."/>
        </authorList>
    </citation>
    <scope>NUCLEOTIDE SEQUENCE [LARGE SCALE GENOMIC DNA]</scope>
</reference>
<proteinExistence type="predicted"/>
<dbReference type="CDD" id="cd00067">
    <property type="entry name" value="GAL4"/>
    <property type="match status" value="1"/>
</dbReference>
<dbReference type="SUPFAM" id="SSF57701">
    <property type="entry name" value="Zn2/Cys6 DNA-binding domain"/>
    <property type="match status" value="1"/>
</dbReference>
<sequence length="82" mass="9489">MPKKRPYKPKVKGAYHPFIPMLSRCYQCSQRRIHCDRGTPVCQKCRSRNLDCSGLGVRHRFHTGVASRGHWAGKTMQSVFQE</sequence>
<dbReference type="InterPro" id="IPR036864">
    <property type="entry name" value="Zn2-C6_fun-type_DNA-bd_sf"/>
</dbReference>
<dbReference type="PROSITE" id="PS50048">
    <property type="entry name" value="ZN2_CY6_FUNGAL_2"/>
    <property type="match status" value="1"/>
</dbReference>
<keyword evidence="1" id="KW-0539">Nucleus</keyword>
<evidence type="ECO:0000313" key="3">
    <source>
        <dbReference type="EMBL" id="VUC30716.1"/>
    </source>
</evidence>
<dbReference type="EMBL" id="CABFNS010000823">
    <property type="protein sequence ID" value="VUC30716.1"/>
    <property type="molecule type" value="Genomic_DNA"/>
</dbReference>
<dbReference type="Proteomes" id="UP000766486">
    <property type="component" value="Unassembled WGS sequence"/>
</dbReference>
<feature type="domain" description="Zn(2)-C6 fungal-type" evidence="2">
    <location>
        <begin position="24"/>
        <end position="53"/>
    </location>
</feature>
<protein>
    <recommendedName>
        <fullName evidence="2">Zn(2)-C6 fungal-type domain-containing protein</fullName>
    </recommendedName>
</protein>
<comment type="caution">
    <text evidence="3">The sequence shown here is derived from an EMBL/GenBank/DDBJ whole genome shotgun (WGS) entry which is preliminary data.</text>
</comment>
<evidence type="ECO:0000313" key="4">
    <source>
        <dbReference type="Proteomes" id="UP000766486"/>
    </source>
</evidence>
<dbReference type="Gene3D" id="4.10.240.10">
    <property type="entry name" value="Zn(2)-C6 fungal-type DNA-binding domain"/>
    <property type="match status" value="1"/>
</dbReference>
<dbReference type="InterPro" id="IPR001138">
    <property type="entry name" value="Zn2Cys6_DnaBD"/>
</dbReference>
<evidence type="ECO:0000259" key="2">
    <source>
        <dbReference type="PROSITE" id="PS50048"/>
    </source>
</evidence>
<gene>
    <name evidence="3" type="ORF">CLO192961_LOCUS291854</name>
</gene>
<organism evidence="3 4">
    <name type="scientific">Bionectria ochroleuca</name>
    <name type="common">Gliocladium roseum</name>
    <dbReference type="NCBI Taxonomy" id="29856"/>
    <lineage>
        <taxon>Eukaryota</taxon>
        <taxon>Fungi</taxon>
        <taxon>Dikarya</taxon>
        <taxon>Ascomycota</taxon>
        <taxon>Pezizomycotina</taxon>
        <taxon>Sordariomycetes</taxon>
        <taxon>Hypocreomycetidae</taxon>
        <taxon>Hypocreales</taxon>
        <taxon>Bionectriaceae</taxon>
        <taxon>Clonostachys</taxon>
    </lineage>
</organism>
<keyword evidence="4" id="KW-1185">Reference proteome</keyword>